<feature type="compositionally biased region" description="Polar residues" evidence="1">
    <location>
        <begin position="1"/>
        <end position="19"/>
    </location>
</feature>
<dbReference type="Pfam" id="PF14365">
    <property type="entry name" value="Neprosin_AP"/>
    <property type="match status" value="1"/>
</dbReference>
<dbReference type="Pfam" id="PF03080">
    <property type="entry name" value="Neprosin"/>
    <property type="match status" value="1"/>
</dbReference>
<name>A0AAV1D8W8_OLDCO</name>
<dbReference type="InterPro" id="IPR053168">
    <property type="entry name" value="Glutamic_endopeptidase"/>
</dbReference>
<proteinExistence type="predicted"/>
<feature type="region of interest" description="Disordered" evidence="1">
    <location>
        <begin position="1"/>
        <end position="22"/>
    </location>
</feature>
<dbReference type="InterPro" id="IPR004314">
    <property type="entry name" value="Neprosin"/>
</dbReference>
<accession>A0AAV1D8W8</accession>
<evidence type="ECO:0000259" key="3">
    <source>
        <dbReference type="Pfam" id="PF14365"/>
    </source>
</evidence>
<organism evidence="4 5">
    <name type="scientific">Oldenlandia corymbosa var. corymbosa</name>
    <dbReference type="NCBI Taxonomy" id="529605"/>
    <lineage>
        <taxon>Eukaryota</taxon>
        <taxon>Viridiplantae</taxon>
        <taxon>Streptophyta</taxon>
        <taxon>Embryophyta</taxon>
        <taxon>Tracheophyta</taxon>
        <taxon>Spermatophyta</taxon>
        <taxon>Magnoliopsida</taxon>
        <taxon>eudicotyledons</taxon>
        <taxon>Gunneridae</taxon>
        <taxon>Pentapetalae</taxon>
        <taxon>asterids</taxon>
        <taxon>lamiids</taxon>
        <taxon>Gentianales</taxon>
        <taxon>Rubiaceae</taxon>
        <taxon>Rubioideae</taxon>
        <taxon>Spermacoceae</taxon>
        <taxon>Hedyotis-Oldenlandia complex</taxon>
        <taxon>Oldenlandia</taxon>
    </lineage>
</organism>
<evidence type="ECO:0000313" key="4">
    <source>
        <dbReference type="EMBL" id="CAI9103292.1"/>
    </source>
</evidence>
<dbReference type="InterPro" id="IPR025521">
    <property type="entry name" value="Neprosin_propep"/>
</dbReference>
<dbReference type="PANTHER" id="PTHR31589:SF57">
    <property type="entry name" value="OS06G0474500 PROTEIN"/>
    <property type="match status" value="1"/>
</dbReference>
<evidence type="ECO:0000256" key="1">
    <source>
        <dbReference type="SAM" id="MobiDB-lite"/>
    </source>
</evidence>
<protein>
    <submittedName>
        <fullName evidence="4">OLC1v1001748C1</fullName>
    </submittedName>
</protein>
<evidence type="ECO:0000313" key="5">
    <source>
        <dbReference type="Proteomes" id="UP001161247"/>
    </source>
</evidence>
<sequence length="383" mass="42546">MNVCSGSRLSHFDQSTTPVKSIKSRDGDVIDCVDSSNQPAFDHALLDKRSSQGNAKNSAIQSWQLDGSCPDGTVAVRRTSEEEKFKAYSLNYHGRNFQATLDAEINNIFSTTTSGFEQYATVSVAGEEYYGAMAFINIWSPEVRPNEVSSSQIWIVGGSGSDQNVIVAGWHVCFSFFKNKEIYYVYPELYGDNRTRFYTFWTFIIGSTRSDNFKSTGCYNLQCPGFVQTSKEIALGAPFLVVSDKDGLPTEFSLIIFKGHHGWELEMNGITIGYWPFSLFTSLNKNPASFVAWGGMVFNSQIDGKQSTTTQMGNGHFPKEGHLKGAAYMRAVQVFNESGYSRHLDSPKLFAPQPNCYSIKFGYNPDLGDYISYGGPGRNPKCP</sequence>
<dbReference type="AlphaFoldDB" id="A0AAV1D8W8"/>
<dbReference type="EMBL" id="OX459121">
    <property type="protein sequence ID" value="CAI9103292.1"/>
    <property type="molecule type" value="Genomic_DNA"/>
</dbReference>
<keyword evidence="5" id="KW-1185">Reference proteome</keyword>
<feature type="domain" description="Neprosin PEP catalytic" evidence="2">
    <location>
        <begin position="146"/>
        <end position="376"/>
    </location>
</feature>
<dbReference type="Gene3D" id="3.90.1320.10">
    <property type="entry name" value="Outer-capsid protein sigma 3, large lobe"/>
    <property type="match status" value="1"/>
</dbReference>
<dbReference type="PANTHER" id="PTHR31589">
    <property type="entry name" value="PROTEIN, PUTATIVE (DUF239)-RELATED-RELATED"/>
    <property type="match status" value="1"/>
</dbReference>
<dbReference type="Proteomes" id="UP001161247">
    <property type="component" value="Chromosome 4"/>
</dbReference>
<feature type="domain" description="Neprosin activation peptide" evidence="3">
    <location>
        <begin position="21"/>
        <end position="122"/>
    </location>
</feature>
<reference evidence="4" key="1">
    <citation type="submission" date="2023-03" db="EMBL/GenBank/DDBJ databases">
        <authorList>
            <person name="Julca I."/>
        </authorList>
    </citation>
    <scope>NUCLEOTIDE SEQUENCE</scope>
</reference>
<evidence type="ECO:0000259" key="2">
    <source>
        <dbReference type="Pfam" id="PF03080"/>
    </source>
</evidence>
<gene>
    <name evidence="4" type="ORF">OLC1_LOCUS12495</name>
</gene>